<dbReference type="SUPFAM" id="SSF54637">
    <property type="entry name" value="Thioesterase/thiol ester dehydrase-isomerase"/>
    <property type="match status" value="2"/>
</dbReference>
<name>A0A086PBX4_SPHHM</name>
<keyword evidence="2" id="KW-1185">Reference proteome</keyword>
<dbReference type="GO" id="GO:0019171">
    <property type="term" value="F:(3R)-hydroxyacyl-[acyl-carrier-protein] dehydratase activity"/>
    <property type="evidence" value="ECO:0007669"/>
    <property type="project" value="TreeGrafter"/>
</dbReference>
<dbReference type="Proteomes" id="UP000024284">
    <property type="component" value="Unassembled WGS sequence"/>
</dbReference>
<organism evidence="1 2">
    <name type="scientific">Sphingobium herbicidovorans (strain ATCC 700291 / DSM 11019 / CCUG 56400 / KCTC 2939 / LMG 18315 / NBRC 16415 / MH)</name>
    <name type="common">Sphingomonas herbicidovorans</name>
    <dbReference type="NCBI Taxonomy" id="1219045"/>
    <lineage>
        <taxon>Bacteria</taxon>
        <taxon>Pseudomonadati</taxon>
        <taxon>Pseudomonadota</taxon>
        <taxon>Alphaproteobacteria</taxon>
        <taxon>Sphingomonadales</taxon>
        <taxon>Sphingomonadaceae</taxon>
        <taxon>Sphingobium</taxon>
    </lineage>
</organism>
<dbReference type="PANTHER" id="PTHR28152:SF1">
    <property type="entry name" value="HYDROXYACYL-THIOESTER DEHYDRATASE TYPE 2, MITOCHONDRIAL"/>
    <property type="match status" value="1"/>
</dbReference>
<evidence type="ECO:0000313" key="1">
    <source>
        <dbReference type="EMBL" id="KFG90892.1"/>
    </source>
</evidence>
<dbReference type="PATRIC" id="fig|1219045.3.peg.1290"/>
<accession>A0A086PBX4</accession>
<dbReference type="AlphaFoldDB" id="A0A086PBX4"/>
<dbReference type="Gene3D" id="3.10.129.10">
    <property type="entry name" value="Hotdog Thioesterase"/>
    <property type="match status" value="1"/>
</dbReference>
<gene>
    <name evidence="1" type="ORF">BV98_001259</name>
</gene>
<reference evidence="1" key="1">
    <citation type="submission" date="2014-08" db="EMBL/GenBank/DDBJ databases">
        <title>Draft genome sequences of Sphingobium herbicidovorans.</title>
        <authorList>
            <person name="Gan H.M."/>
            <person name="Gan H.Y."/>
            <person name="Savka M.A."/>
        </authorList>
    </citation>
    <scope>NUCLEOTIDE SEQUENCE [LARGE SCALE GENOMIC DNA]</scope>
    <source>
        <strain evidence="1">NBRC 16415</strain>
    </source>
</reference>
<dbReference type="EMBL" id="JFZA02000008">
    <property type="protein sequence ID" value="KFG90892.1"/>
    <property type="molecule type" value="Genomic_DNA"/>
</dbReference>
<dbReference type="STRING" id="76947.GCA_002080435_04089"/>
<evidence type="ECO:0000313" key="2">
    <source>
        <dbReference type="Proteomes" id="UP000024284"/>
    </source>
</evidence>
<comment type="caution">
    <text evidence="1">The sequence shown here is derived from an EMBL/GenBank/DDBJ whole genome shotgun (WGS) entry which is preliminary data.</text>
</comment>
<dbReference type="InterPro" id="IPR052741">
    <property type="entry name" value="Mitochondrial_HTD2"/>
</dbReference>
<dbReference type="eggNOG" id="COG3777">
    <property type="taxonomic scope" value="Bacteria"/>
</dbReference>
<sequence length="284" mass="31317">MQWDDWLGREERRTDTVNSELVVRWCVTLDRPPAVDSLAPQGLHWCLGLPDAPTADLGQDGHPRRNASPDSFLPPIPLPRRMWASSSVEFLRPLEIGKPIERVSRIASITPKHGGSGQLVFLEVEHLTTCDGQACLREVQSIVYRDAPPAGTAAVPPRLGPEKFNPAPWDAVRTVTTSEPLLFRYSALTFNSHRIHYDLPYTTSEEGYRGLVVHGPLTATLLLDLARRELGEQSLATFAFRGVSPAICGEPLHLTLRRGESGIELGAFADDGRAIMSATARKEE</sequence>
<protein>
    <submittedName>
        <fullName evidence="1">Uncharacterized protein</fullName>
    </submittedName>
</protein>
<dbReference type="PANTHER" id="PTHR28152">
    <property type="entry name" value="HYDROXYACYL-THIOESTER DEHYDRATASE TYPE 2, MITOCHONDRIAL"/>
    <property type="match status" value="1"/>
</dbReference>
<proteinExistence type="predicted"/>
<dbReference type="InterPro" id="IPR029069">
    <property type="entry name" value="HotDog_dom_sf"/>
</dbReference>